<feature type="transmembrane region" description="Helical" evidence="10">
    <location>
        <begin position="218"/>
        <end position="237"/>
    </location>
</feature>
<organism evidence="12 13">
    <name type="scientific">Phyllachora maydis</name>
    <dbReference type="NCBI Taxonomy" id="1825666"/>
    <lineage>
        <taxon>Eukaryota</taxon>
        <taxon>Fungi</taxon>
        <taxon>Dikarya</taxon>
        <taxon>Ascomycota</taxon>
        <taxon>Pezizomycotina</taxon>
        <taxon>Sordariomycetes</taxon>
        <taxon>Sordariomycetidae</taxon>
        <taxon>Phyllachorales</taxon>
        <taxon>Phyllachoraceae</taxon>
        <taxon>Phyllachora</taxon>
    </lineage>
</organism>
<sequence length="570" mass="61449">MCWSATKIDFQGSGRTEILRISKIQRAMTGYDTIAHGSARTSTEDGDMARQRGGRSSKAKPGGGQATMTSSNINLINTIIGAGTLAVPLALSHFGIVFGVLLIIWCGLTAACGLYLQSRCARYLDRGTSSFFALSQLTYPNAAVFFDGAIAIKCFGVGVSYMIIIGDLMPGVVLGFVPDEKQVFPFLLQREFWITAFMLLIIPLAFLRRLDSLKYTSVIALLAIGYLVVLVVYHFSSDPQPIDRGDLHIFKWAGPISALGSLPVIIFAYTCHQNMFSILNEIKDDSPRSTLAVIASSIGSAASIYILVAITGYLTFGNRIAGNIVLMYPPSLASTIGRAAIVVLVLFSIPLQVHPCRASLDAVLRWRPNKQFSPHPNRTVLAGHQSLLPSVSHGAAGAALDSHGSPAALLSEQRFAVLTSVILMCSYATALEVSSLDRVLAYVGSTGSTTISFILPGLFYYKISDPEGIHHQRLIKEDDDAELSDEDGDGVAGRSPGPEVVEGASGGLLEGIGEAAARPQWRGRRRWRWDLEHLETVLLRKMALSLAVYGFLVMATCLVVNTFFVTSGGH</sequence>
<evidence type="ECO:0000256" key="8">
    <source>
        <dbReference type="ARBA" id="ARBA00023136"/>
    </source>
</evidence>
<feature type="transmembrane region" description="Helical" evidence="10">
    <location>
        <begin position="291"/>
        <end position="316"/>
    </location>
</feature>
<dbReference type="GO" id="GO:0061459">
    <property type="term" value="F:L-arginine transmembrane transporter activity"/>
    <property type="evidence" value="ECO:0007669"/>
    <property type="project" value="TreeGrafter"/>
</dbReference>
<gene>
    <name evidence="12" type="ORF">P8C59_009150</name>
</gene>
<keyword evidence="7 10" id="KW-1133">Transmembrane helix</keyword>
<dbReference type="GO" id="GO:0000329">
    <property type="term" value="C:fungal-type vacuole membrane"/>
    <property type="evidence" value="ECO:0007669"/>
    <property type="project" value="TreeGrafter"/>
</dbReference>
<keyword evidence="6" id="KW-0029">Amino-acid transport</keyword>
<feature type="region of interest" description="Disordered" evidence="9">
    <location>
        <begin position="477"/>
        <end position="497"/>
    </location>
</feature>
<evidence type="ECO:0000256" key="3">
    <source>
        <dbReference type="ARBA" id="ARBA00022448"/>
    </source>
</evidence>
<dbReference type="GO" id="GO:0005302">
    <property type="term" value="F:L-tyrosine transmembrane transporter activity"/>
    <property type="evidence" value="ECO:0007669"/>
    <property type="project" value="TreeGrafter"/>
</dbReference>
<feature type="compositionally biased region" description="Acidic residues" evidence="9">
    <location>
        <begin position="477"/>
        <end position="489"/>
    </location>
</feature>
<dbReference type="InterPro" id="IPR013057">
    <property type="entry name" value="AA_transpt_TM"/>
</dbReference>
<comment type="similarity">
    <text evidence="2">Belongs to the amino acid/polyamine transporter 2 family.</text>
</comment>
<dbReference type="EMBL" id="JAQQPM010000009">
    <property type="protein sequence ID" value="KAK2074985.1"/>
    <property type="molecule type" value="Genomic_DNA"/>
</dbReference>
<evidence type="ECO:0000256" key="9">
    <source>
        <dbReference type="SAM" id="MobiDB-lite"/>
    </source>
</evidence>
<keyword evidence="4" id="KW-0926">Vacuole</keyword>
<feature type="transmembrane region" description="Helical" evidence="10">
    <location>
        <begin position="94"/>
        <end position="116"/>
    </location>
</feature>
<dbReference type="GO" id="GO:0015194">
    <property type="term" value="F:L-serine transmembrane transporter activity"/>
    <property type="evidence" value="ECO:0007669"/>
    <property type="project" value="TreeGrafter"/>
</dbReference>
<feature type="transmembrane region" description="Helical" evidence="10">
    <location>
        <begin position="184"/>
        <end position="206"/>
    </location>
</feature>
<dbReference type="Pfam" id="PF01490">
    <property type="entry name" value="Aa_trans"/>
    <property type="match status" value="1"/>
</dbReference>
<protein>
    <recommendedName>
        <fullName evidence="11">Amino acid transporter transmembrane domain-containing protein</fullName>
    </recommendedName>
</protein>
<accession>A0AAD9MHY7</accession>
<dbReference type="Proteomes" id="UP001217918">
    <property type="component" value="Unassembled WGS sequence"/>
</dbReference>
<evidence type="ECO:0000313" key="12">
    <source>
        <dbReference type="EMBL" id="KAK2074985.1"/>
    </source>
</evidence>
<feature type="transmembrane region" description="Helical" evidence="10">
    <location>
        <begin position="328"/>
        <end position="349"/>
    </location>
</feature>
<feature type="transmembrane region" description="Helical" evidence="10">
    <location>
        <begin position="249"/>
        <end position="270"/>
    </location>
</feature>
<evidence type="ECO:0000313" key="13">
    <source>
        <dbReference type="Proteomes" id="UP001217918"/>
    </source>
</evidence>
<dbReference type="GO" id="GO:0015189">
    <property type="term" value="F:L-lysine transmembrane transporter activity"/>
    <property type="evidence" value="ECO:0007669"/>
    <property type="project" value="TreeGrafter"/>
</dbReference>
<feature type="transmembrane region" description="Helical" evidence="10">
    <location>
        <begin position="543"/>
        <end position="564"/>
    </location>
</feature>
<evidence type="ECO:0000256" key="4">
    <source>
        <dbReference type="ARBA" id="ARBA00022554"/>
    </source>
</evidence>
<feature type="region of interest" description="Disordered" evidence="9">
    <location>
        <begin position="37"/>
        <end position="66"/>
    </location>
</feature>
<keyword evidence="8 10" id="KW-0472">Membrane</keyword>
<evidence type="ECO:0000256" key="1">
    <source>
        <dbReference type="ARBA" id="ARBA00004128"/>
    </source>
</evidence>
<name>A0AAD9MHY7_9PEZI</name>
<evidence type="ECO:0000256" key="10">
    <source>
        <dbReference type="SAM" id="Phobius"/>
    </source>
</evidence>
<keyword evidence="5 10" id="KW-0812">Transmembrane</keyword>
<feature type="domain" description="Amino acid transporter transmembrane" evidence="11">
    <location>
        <begin position="65"/>
        <end position="476"/>
    </location>
</feature>
<dbReference type="GO" id="GO:0005313">
    <property type="term" value="F:L-glutamate transmembrane transporter activity"/>
    <property type="evidence" value="ECO:0007669"/>
    <property type="project" value="TreeGrafter"/>
</dbReference>
<dbReference type="AlphaFoldDB" id="A0AAD9MHY7"/>
<reference evidence="12" key="1">
    <citation type="journal article" date="2023" name="Mol. Plant Microbe Interact.">
        <title>Elucidating the Obligate Nature and Biological Capacity of an Invasive Fungal Corn Pathogen.</title>
        <authorList>
            <person name="MacCready J.S."/>
            <person name="Roggenkamp E.M."/>
            <person name="Gdanetz K."/>
            <person name="Chilvers M.I."/>
        </authorList>
    </citation>
    <scope>NUCLEOTIDE SEQUENCE</scope>
    <source>
        <strain evidence="12">PM02</strain>
    </source>
</reference>
<evidence type="ECO:0000256" key="7">
    <source>
        <dbReference type="ARBA" id="ARBA00022989"/>
    </source>
</evidence>
<dbReference type="PANTHER" id="PTHR22950">
    <property type="entry name" value="AMINO ACID TRANSPORTER"/>
    <property type="match status" value="1"/>
</dbReference>
<keyword evidence="3" id="KW-0813">Transport</keyword>
<proteinExistence type="inferred from homology"/>
<keyword evidence="13" id="KW-1185">Reference proteome</keyword>
<evidence type="ECO:0000256" key="2">
    <source>
        <dbReference type="ARBA" id="ARBA00008066"/>
    </source>
</evidence>
<evidence type="ECO:0000256" key="5">
    <source>
        <dbReference type="ARBA" id="ARBA00022692"/>
    </source>
</evidence>
<dbReference type="GO" id="GO:0005290">
    <property type="term" value="F:L-histidine transmembrane transporter activity"/>
    <property type="evidence" value="ECO:0007669"/>
    <property type="project" value="TreeGrafter"/>
</dbReference>
<feature type="transmembrane region" description="Helical" evidence="10">
    <location>
        <begin position="439"/>
        <end position="461"/>
    </location>
</feature>
<comment type="subcellular location">
    <subcellularLocation>
        <location evidence="1">Vacuole membrane</location>
        <topology evidence="1">Multi-pass membrane protein</topology>
    </subcellularLocation>
</comment>
<comment type="caution">
    <text evidence="12">The sequence shown here is derived from an EMBL/GenBank/DDBJ whole genome shotgun (WGS) entry which is preliminary data.</text>
</comment>
<evidence type="ECO:0000256" key="6">
    <source>
        <dbReference type="ARBA" id="ARBA00022970"/>
    </source>
</evidence>
<evidence type="ECO:0000259" key="11">
    <source>
        <dbReference type="Pfam" id="PF01490"/>
    </source>
</evidence>
<dbReference type="PANTHER" id="PTHR22950:SF678">
    <property type="entry name" value="VACUOLAR AMINO ACID TRANSPORTER 5-RELATED"/>
    <property type="match status" value="1"/>
</dbReference>